<feature type="domain" description="Rit1 DUSP-like" evidence="1">
    <location>
        <begin position="375"/>
        <end position="487"/>
    </location>
</feature>
<evidence type="ECO:0000259" key="2">
    <source>
        <dbReference type="Pfam" id="PF17184"/>
    </source>
</evidence>
<dbReference type="Pfam" id="PF04179">
    <property type="entry name" value="Init_tRNA_PT"/>
    <property type="match status" value="1"/>
</dbReference>
<evidence type="ECO:0000313" key="4">
    <source>
        <dbReference type="Proteomes" id="UP000766486"/>
    </source>
</evidence>
<evidence type="ECO:0000313" key="3">
    <source>
        <dbReference type="EMBL" id="VUC24257.1"/>
    </source>
</evidence>
<dbReference type="EMBL" id="CABFNS010000716">
    <property type="protein sequence ID" value="VUC24257.1"/>
    <property type="molecule type" value="Genomic_DNA"/>
</dbReference>
<comment type="caution">
    <text evidence="3">The sequence shown here is derived from an EMBL/GenBank/DDBJ whole genome shotgun (WGS) entry which is preliminary data.</text>
</comment>
<keyword evidence="4" id="KW-1185">Reference proteome</keyword>
<accession>A0ABY6TZR1</accession>
<proteinExistence type="predicted"/>
<name>A0ABY6TZR1_BIOOC</name>
<reference evidence="3 4" key="1">
    <citation type="submission" date="2019-06" db="EMBL/GenBank/DDBJ databases">
        <authorList>
            <person name="Broberg M."/>
        </authorList>
    </citation>
    <scope>NUCLEOTIDE SEQUENCE [LARGE SCALE GENOMIC DNA]</scope>
</reference>
<dbReference type="Proteomes" id="UP000766486">
    <property type="component" value="Unassembled WGS sequence"/>
</dbReference>
<dbReference type="InterPro" id="IPR033449">
    <property type="entry name" value="Rit1_N"/>
</dbReference>
<dbReference type="InterPro" id="IPR007306">
    <property type="entry name" value="Rit1"/>
</dbReference>
<organism evidence="3 4">
    <name type="scientific">Bionectria ochroleuca</name>
    <name type="common">Gliocladium roseum</name>
    <dbReference type="NCBI Taxonomy" id="29856"/>
    <lineage>
        <taxon>Eukaryota</taxon>
        <taxon>Fungi</taxon>
        <taxon>Dikarya</taxon>
        <taxon>Ascomycota</taxon>
        <taxon>Pezizomycotina</taxon>
        <taxon>Sordariomycetes</taxon>
        <taxon>Hypocreomycetidae</taxon>
        <taxon>Hypocreales</taxon>
        <taxon>Bionectriaceae</taxon>
        <taxon>Clonostachys</taxon>
    </lineage>
</organism>
<protein>
    <recommendedName>
        <fullName evidence="5">Initiator tRNA phosphoribosyl transferase</fullName>
    </recommendedName>
</protein>
<dbReference type="InterPro" id="IPR033421">
    <property type="entry name" value="Rit1_DUSP-like"/>
</dbReference>
<sequence>MANPHYSELIFPTSEQPSISHLLASLKRSTLSIHNRLTSVRADAGFVGQVTEAFKSRPLVANERCGSWYVPPERKDGSAYFKSTDGHERAWKFSTRRLNLHLIDMIEKNDGYFTSVTPSTFTMILRMPAVMLEWKKMNSELILYRIIIVDSTRRGKRMPDALSTTIPVWCNVLNLALLPSNPNSHRLFLPPSLPATTHAQISVLIPQFLSSLHDLKLALPTSLTKPLRPLWITQDSSLEDLDGQIFEGFRPVVCCTASRRVVGSEVDEAGYIQGAADDTENWAHGLTPPVFWHNASELLEAPEAELPDLIARLVAQHKADEEAQGGENDRRIRLLPQISVSPLPLSSQEPPADEWYIALTSETTPRDTWVKSPRRMEVGVGRNKNASKNLRLALPDICDFAAKGFSAPGTSSSAQVVIGCESGKDISVGATLAINCYLFTDDNKFRAPDQEVSFTKTLVKTRLGRIMTAFPAANPSRTTLQSVNSFLMDWRK</sequence>
<dbReference type="Pfam" id="PF17184">
    <property type="entry name" value="Rit1_C"/>
    <property type="match status" value="2"/>
</dbReference>
<evidence type="ECO:0000259" key="1">
    <source>
        <dbReference type="Pfam" id="PF04179"/>
    </source>
</evidence>
<feature type="domain" description="Rit1 N-terminal" evidence="2">
    <location>
        <begin position="146"/>
        <end position="314"/>
    </location>
</feature>
<dbReference type="PIRSF" id="PIRSF007747">
    <property type="entry name" value="Ribosyl_Ptfrase"/>
    <property type="match status" value="1"/>
</dbReference>
<dbReference type="PANTHER" id="PTHR31811:SF0">
    <property type="entry name" value="TRNA A64-2'-O-RIBOSYLPHOSPHATE TRANSFERASE"/>
    <property type="match status" value="1"/>
</dbReference>
<gene>
    <name evidence="3" type="ORF">CLO192961_LOCUS136570</name>
</gene>
<evidence type="ECO:0008006" key="5">
    <source>
        <dbReference type="Google" id="ProtNLM"/>
    </source>
</evidence>
<feature type="domain" description="Rit1 N-terminal" evidence="2">
    <location>
        <begin position="26"/>
        <end position="112"/>
    </location>
</feature>
<dbReference type="PANTHER" id="PTHR31811">
    <property type="entry name" value="TRNA A64-2'-O-RIBOSYLPHOSPHATE TRANSFERASE"/>
    <property type="match status" value="1"/>
</dbReference>